<protein>
    <submittedName>
        <fullName evidence="1">Uncharacterized protein</fullName>
    </submittedName>
</protein>
<name>A0A3N4PII2_9BACT</name>
<comment type="caution">
    <text evidence="1">The sequence shown here is derived from an EMBL/GenBank/DDBJ whole genome shotgun (WGS) entry which is preliminary data.</text>
</comment>
<dbReference type="OrthoDB" id="770118at2"/>
<accession>A0A3N4PII2</accession>
<proteinExistence type="predicted"/>
<dbReference type="Proteomes" id="UP000278351">
    <property type="component" value="Unassembled WGS sequence"/>
</dbReference>
<dbReference type="EMBL" id="RPDH01000002">
    <property type="protein sequence ID" value="RPE08026.1"/>
    <property type="molecule type" value="Genomic_DNA"/>
</dbReference>
<sequence>MTADQFVLETIEKIRIADTNDTVKAIVTAARQSSGAEDITGSLLAALEEVSPLTCTSDQWDRLRFAKMMLYKPGVAQPA</sequence>
<dbReference type="RefSeq" id="WP_123847022.1">
    <property type="nucleotide sequence ID" value="NZ_RPDH01000002.1"/>
</dbReference>
<keyword evidence="2" id="KW-1185">Reference proteome</keyword>
<evidence type="ECO:0000313" key="2">
    <source>
        <dbReference type="Proteomes" id="UP000278351"/>
    </source>
</evidence>
<evidence type="ECO:0000313" key="1">
    <source>
        <dbReference type="EMBL" id="RPE08026.1"/>
    </source>
</evidence>
<reference evidence="1 2" key="1">
    <citation type="submission" date="2018-11" db="EMBL/GenBank/DDBJ databases">
        <title>Chitinophaga lutea sp.nov., isolate from arsenic contaminated soil.</title>
        <authorList>
            <person name="Zong Y."/>
        </authorList>
    </citation>
    <scope>NUCLEOTIDE SEQUENCE [LARGE SCALE GENOMIC DNA]</scope>
    <source>
        <strain evidence="1 2">ZY74</strain>
    </source>
</reference>
<organism evidence="1 2">
    <name type="scientific">Chitinophaga lutea</name>
    <dbReference type="NCBI Taxonomy" id="2488634"/>
    <lineage>
        <taxon>Bacteria</taxon>
        <taxon>Pseudomonadati</taxon>
        <taxon>Bacteroidota</taxon>
        <taxon>Chitinophagia</taxon>
        <taxon>Chitinophagales</taxon>
        <taxon>Chitinophagaceae</taxon>
        <taxon>Chitinophaga</taxon>
    </lineage>
</organism>
<gene>
    <name evidence="1" type="ORF">EGT74_13205</name>
</gene>
<dbReference type="AlphaFoldDB" id="A0A3N4PII2"/>